<proteinExistence type="predicted"/>
<feature type="domain" description="Integrator complex subunit 1 RPB2-binding" evidence="2">
    <location>
        <begin position="317"/>
        <end position="471"/>
    </location>
</feature>
<feature type="domain" description="Integrator complex subunit 1 R3" evidence="3">
    <location>
        <begin position="1804"/>
        <end position="1962"/>
    </location>
</feature>
<feature type="region of interest" description="Disordered" evidence="1">
    <location>
        <begin position="1"/>
        <end position="100"/>
    </location>
</feature>
<dbReference type="InterPro" id="IPR038902">
    <property type="entry name" value="INTS1"/>
</dbReference>
<dbReference type="STRING" id="400727.A0A2T7PY54"/>
<evidence type="ECO:0000313" key="6">
    <source>
        <dbReference type="EMBL" id="PVD38339.1"/>
    </source>
</evidence>
<feature type="region of interest" description="Disordered" evidence="1">
    <location>
        <begin position="914"/>
        <end position="937"/>
    </location>
</feature>
<dbReference type="Pfam" id="PF22928">
    <property type="entry name" value="INTS1_R4"/>
    <property type="match status" value="1"/>
</dbReference>
<dbReference type="InterPro" id="IPR022145">
    <property type="entry name" value="INTS1_RPB2-bd"/>
</dbReference>
<dbReference type="InterPro" id="IPR053965">
    <property type="entry name" value="INTS1_R4"/>
</dbReference>
<dbReference type="InterPro" id="IPR016024">
    <property type="entry name" value="ARM-type_fold"/>
</dbReference>
<dbReference type="InterPro" id="IPR053964">
    <property type="entry name" value="INT1_R3"/>
</dbReference>
<feature type="domain" description="Integrator complex subunit 1 INTS2-binding" evidence="5">
    <location>
        <begin position="963"/>
        <end position="1295"/>
    </location>
</feature>
<evidence type="ECO:0000259" key="2">
    <source>
        <dbReference type="Pfam" id="PF12432"/>
    </source>
</evidence>
<evidence type="ECO:0000259" key="5">
    <source>
        <dbReference type="Pfam" id="PF22929"/>
    </source>
</evidence>
<dbReference type="Pfam" id="PF12432">
    <property type="entry name" value="INTS1_RP2B-bd"/>
    <property type="match status" value="1"/>
</dbReference>
<evidence type="ECO:0000313" key="7">
    <source>
        <dbReference type="Proteomes" id="UP000245119"/>
    </source>
</evidence>
<dbReference type="GO" id="GO:0034474">
    <property type="term" value="P:U2 snRNA 3'-end processing"/>
    <property type="evidence" value="ECO:0007669"/>
    <property type="project" value="InterPro"/>
</dbReference>
<keyword evidence="7" id="KW-1185">Reference proteome</keyword>
<protein>
    <submittedName>
        <fullName evidence="6">Uncharacterized protein</fullName>
    </submittedName>
</protein>
<dbReference type="OrthoDB" id="19938at2759"/>
<feature type="region of interest" description="Disordered" evidence="1">
    <location>
        <begin position="265"/>
        <end position="308"/>
    </location>
</feature>
<dbReference type="EMBL" id="PZQS01000001">
    <property type="protein sequence ID" value="PVD38339.1"/>
    <property type="molecule type" value="Genomic_DNA"/>
</dbReference>
<dbReference type="SUPFAM" id="SSF48371">
    <property type="entry name" value="ARM repeat"/>
    <property type="match status" value="1"/>
</dbReference>
<reference evidence="6 7" key="1">
    <citation type="submission" date="2018-04" db="EMBL/GenBank/DDBJ databases">
        <title>The genome of golden apple snail Pomacea canaliculata provides insight into stress tolerance and invasive adaptation.</title>
        <authorList>
            <person name="Liu C."/>
            <person name="Liu B."/>
            <person name="Ren Y."/>
            <person name="Zhang Y."/>
            <person name="Wang H."/>
            <person name="Li S."/>
            <person name="Jiang F."/>
            <person name="Yin L."/>
            <person name="Zhang G."/>
            <person name="Qian W."/>
            <person name="Fan W."/>
        </authorList>
    </citation>
    <scope>NUCLEOTIDE SEQUENCE [LARGE SCALE GENOMIC DNA]</scope>
    <source>
        <strain evidence="6">SZHN2017</strain>
        <tissue evidence="6">Muscle</tissue>
    </source>
</reference>
<dbReference type="PANTHER" id="PTHR21224">
    <property type="entry name" value="INTEGRATOR COMPLEX SUBUNIT 1"/>
    <property type="match status" value="1"/>
</dbReference>
<dbReference type="Pfam" id="PF22927">
    <property type="entry name" value="INT1_R3"/>
    <property type="match status" value="1"/>
</dbReference>
<evidence type="ECO:0000256" key="1">
    <source>
        <dbReference type="SAM" id="MobiDB-lite"/>
    </source>
</evidence>
<dbReference type="GO" id="GO:0032039">
    <property type="term" value="C:integrator complex"/>
    <property type="evidence" value="ECO:0007669"/>
    <property type="project" value="InterPro"/>
</dbReference>
<sequence length="2157" mass="243458">MDRQKAINVKKKNRGQAPPPGDFIALGKTAPTERPEIKRPASPQTVVRKPVPAKRDSSSVPLGGSGLAAKKPKVVSQTFTPLGRPLGDVEKKSSPAPSLPLPYEEVAIDVEPSDILRKVLDAEEDGDDDKVEGLLCGAVKHLRANRSKPDQTVFLTLMYLAKTRPTVLQSETVIEAFCSTLKRDLALNFKAKGNPLVSVFACNVLMSAFSEEENWPDNFVKMYIDDSLGERVWVDREDCKGFVENIQTAFRTKASPRCLLVGGLEPAPGGGSPVQGLTEEDEGSKSSDGGDSERSSSSSIPGADLATYPRYPNQQNSIQASVLEVVREQLARRQAMDASCRNLIRLMTATSGYGEIRSMAVQRIEMWLQNPKLTRTAQDLLLAVCTNCTQEDSVDLEVISQLLKIRLKTKPLVSHYLVCMRELLAQHTDNIRILLTHTIYNELSNARNPNNMALVGIAFSYASEAASKILAEVFQDLLANKDDYLRALRGLLREIVRATRYDISFPIFCLGLMQERQEARFTEMEPAFKERFVMSIADLIPLSMLLSITPPVKEVATRADHKDLEVLQKFKQQLAVIERDAIWWMHVVVPKIMEIKPAEYVHCLRKVLFMESPEHYYNKDNWPPETDRNFYLRLVCEAPVLEDTLMRIMVIGLSRDLPLSSADGVDMVDQLIRRAAKLYAEGFQVLHVEKLEIIDALLNLCAYRYPENIVLPKGYTPPTLAISTLYWKAWLLLLIITAFNPSTFGVVSWEKYPILRCLMEMVMTNNYSFPPPTTATDKKMMEDIRSSERQLAQQEMQLVLEFESHLAAATSKVTITQQNSLLLDQLTTMDPSGVVRCPPQKVLEQLEVLNSSFKIGQMLCRSRSPDFLLDIIQRQGTSQSMPWLAELVEASEGSLDMLPVQCLCEFLLHDPHQVSTPETSDDDGCKAERQRRKQRIRKHRQLLTQLQDLVHGSSDNLGTMFDVFGYFLQRLASNQASARQQAIKGLSMLMRPPVSDKQESDCETAMDIDEEKPSKQNHDWLLKHLPSLPVFHHIKPHMCNAIRQACQVEMDPSLVSSYIIFLSKHALVEFLDDLALDISQLIVERTSVMNHILPDSSTEPGSEQYQTLEAFLQLYHYYTMKVRRLEKVEYSWSNIQDQIILQWRSGESATMHILVVHAIVIILTYDPLPGAEAAAMYKFLLDVWFPVEDHMPKAFLMDTSEEALLLPDWLKLRMIRSSEPRLVTAALQELDPRQLILFVQSFGIPVSSMSCLLKCLDNTAESDPNALHHVVTDPAYIAKLIHIQHLRGVTTGEKFYSLLTEGGTIPVWAHSSKNISDDDCLSVKDPNEVVQGPALWHVMHRQKVETSSQTALAKDLAKIFNPGTKSQEVPQLFQNLLKTVLADPDKASAVVQVITKKLESAQGQEFAKQLLTNQARSCPLIKLLQSKMIVKSRKLVTILRWQSDIKIGEYTAIFQAALKKSFYLYFNCVDILSEYYQCLHVYILLVFLPTCHFLSLNAFFVGLQATSDKDRLEPLVKQYMQEAIHQHRTSEGITVACTMLLSNKKENLAQQASVPLFTDWLELLDPEIVNFNINLQEQLVFGKDKKAGPLQEGSPEKRRSNPYLLALLIHQSQWATVQRCLSRVLRKDKLSDLDPSSVLDFVSACCHIPKIWQGRERKRVKDAKEDILNLNTEQLLALVDFLVLESCQSPEGNYKGETETGLDVQTERYAVDQGSFGHSGQQCFETSNRLDLLLSCICDDDNRIRTIVRHIQNQAALSTRSLEKAYQELFQELYLHFPYIISWLPPNNALTSEWLVSDKVHSQLDTITHRLITVLGKAAPGKATENRMYDANIACRKLAAKHPALFLRQLPMLAAVLGGRTQLSLGEMKNRNLLLLFTHVLGLLELLQPQIFHQQHTALASILEAYFMLFKAHGCETRQLGSMVAKFVMFLQNFVTHDPQRASSMLQQYVKLLSDLSMEYPEMPDLKSLLTGLTLPRQNNTDEAQVVPKIEESGTLPSKAQSGFTLAYLQPFLARIKSESSTDDLLEVLGDLDETSKRKVAVLEYFESDLKRLTTHVNDRCRNTAFSLIMRYIHHSPRKAHSFLSCFLNCLAHENPDIATSALRNLPEFTVLCQDEAQTLLQEAFNVGVVSSIDTSSYINDTLQLLNLETVLSSTSS</sequence>
<gene>
    <name evidence="6" type="ORF">C0Q70_00951</name>
</gene>
<dbReference type="InterPro" id="IPR053966">
    <property type="entry name" value="INTS1_INTS2-bd"/>
</dbReference>
<comment type="caution">
    <text evidence="6">The sequence shown here is derived from an EMBL/GenBank/DDBJ whole genome shotgun (WGS) entry which is preliminary data.</text>
</comment>
<evidence type="ECO:0000259" key="4">
    <source>
        <dbReference type="Pfam" id="PF22928"/>
    </source>
</evidence>
<name>A0A2T7PY54_POMCA</name>
<evidence type="ECO:0000259" key="3">
    <source>
        <dbReference type="Pfam" id="PF22927"/>
    </source>
</evidence>
<dbReference type="Proteomes" id="UP000245119">
    <property type="component" value="Linkage Group LG1"/>
</dbReference>
<feature type="domain" description="Integrator complex subunit 1 R4" evidence="4">
    <location>
        <begin position="2014"/>
        <end position="2114"/>
    </location>
</feature>
<dbReference type="Pfam" id="PF22929">
    <property type="entry name" value="INTS1_INTS2-bd"/>
    <property type="match status" value="1"/>
</dbReference>
<dbReference type="PANTHER" id="PTHR21224:SF1">
    <property type="entry name" value="INTEGRATOR COMPLEX SUBUNIT 1"/>
    <property type="match status" value="1"/>
</dbReference>
<accession>A0A2T7PY54</accession>
<organism evidence="6 7">
    <name type="scientific">Pomacea canaliculata</name>
    <name type="common">Golden apple snail</name>
    <dbReference type="NCBI Taxonomy" id="400727"/>
    <lineage>
        <taxon>Eukaryota</taxon>
        <taxon>Metazoa</taxon>
        <taxon>Spiralia</taxon>
        <taxon>Lophotrochozoa</taxon>
        <taxon>Mollusca</taxon>
        <taxon>Gastropoda</taxon>
        <taxon>Caenogastropoda</taxon>
        <taxon>Architaenioglossa</taxon>
        <taxon>Ampullarioidea</taxon>
        <taxon>Ampullariidae</taxon>
        <taxon>Pomacea</taxon>
    </lineage>
</organism>